<dbReference type="OrthoDB" id="10438989at2759"/>
<keyword evidence="1" id="KW-0472">Membrane</keyword>
<gene>
    <name evidence="2" type="ORF">C1SCF055_LOCUS11697</name>
</gene>
<dbReference type="EMBL" id="CAMXCT030000865">
    <property type="protein sequence ID" value="CAL4771459.1"/>
    <property type="molecule type" value="Genomic_DNA"/>
</dbReference>
<dbReference type="EMBL" id="CAMXCT020000865">
    <property type="protein sequence ID" value="CAL1137522.1"/>
    <property type="molecule type" value="Genomic_DNA"/>
</dbReference>
<keyword evidence="1" id="KW-1133">Transmembrane helix</keyword>
<evidence type="ECO:0000313" key="3">
    <source>
        <dbReference type="EMBL" id="CAL1137522.1"/>
    </source>
</evidence>
<dbReference type="EMBL" id="CAMXCT010000865">
    <property type="protein sequence ID" value="CAI3984147.1"/>
    <property type="molecule type" value="Genomic_DNA"/>
</dbReference>
<evidence type="ECO:0000313" key="4">
    <source>
        <dbReference type="Proteomes" id="UP001152797"/>
    </source>
</evidence>
<dbReference type="AlphaFoldDB" id="A0A9P1C3N9"/>
<feature type="transmembrane region" description="Helical" evidence="1">
    <location>
        <begin position="809"/>
        <end position="827"/>
    </location>
</feature>
<comment type="caution">
    <text evidence="2">The sequence shown here is derived from an EMBL/GenBank/DDBJ whole genome shotgun (WGS) entry which is preliminary data.</text>
</comment>
<feature type="transmembrane region" description="Helical" evidence="1">
    <location>
        <begin position="158"/>
        <end position="176"/>
    </location>
</feature>
<sequence length="1184" mass="133654">MDHLIHGFYAAIANKVTCKKEETEEGGELKTVCTQGGEVVKPWKCEEGQSICCNPRMKESYYLRCVARECWKVKSDPLCEENQFCTLKCKNNCCCFVAGTSWTVRTLYRNVEQKALVIMMALLGTLNLEGDQNLTDNSTAREEPGAQEKWMKATCTEAVYLVLIMPFAGLSLALIYEQMKKASQSLFGKKDVRTDEMSKEMREEWMQDAQNQQKMKLNEYLTDKEQDGLGGILQMVVTEVAGMSSAKWVTTQCMSLSLYHFIVTEPVESNVCVLGKTGRLMYLMRKPLNPSSESARLLSSAGMMIILLTAVALVYFRSIERMLYLAMNFPSPGVEARLMVVKPIAVLIDGKVHLYTFLVAAVLWLFNLVFFKATIKSWGHSDAKNYYESDNACCAQYFRSGTKSSPFAKPRRVGGMRIFFGPYPMSNLFWELGANWNFLRCLEPLARLPLEYDNGGYPSGGGSPSGPDDTAGFLQLVLGLMNSFLGTLGLFFFGVNIYNLLINIQNCPTSTALAPCIVQGTCAHVARAPWFAHYIVSNKLMLAEDLAKEAIKADIPIKEIAKWLGVETVGAAKQIIMEVAETSCNDMYAELITGPNDTVHGMASDWLGKRHAEYYLEQVENRNLNITWQAKMYSCHGCVRCMTLHYFTDIQNVVELIEIFLLIIASYMSALLAQMMGNQLENCPMIDVTFEADPTQKQTVDLHETEKSCLGMIARTFFFRYHYCGVPKHMEYLEEGLRKEEKKGNRDTKKLSDPFQIVENAKTWDDYNLFDATAVRRFNVHRELLGLLEGEEVLSAWTVPPRLTRRQKLAIAFGVLFFIVGPIITALRKRKASCRAEALLGMVLCWKYVDFFVLKRRPQAGLVLSTRRVFQVTKTPRYLGLMGYSEPLIKMDVLVHNCSIFYAQLQMETAVPFTRKVLAKVFGLPLSRCGQVIAQSPTGIFKMWRELGDTYNLLNYVSQACYLTPLASLNPKMGKVLMYNEKVAGEQDPPDPGGSKICCPNTPPPPMMGNPKASILDRYVKRIKGEVNIYGRKLVTRPSRCKDLFCGKGFTIACECCCCCQLDELLTEFMVSSHRILVEQRAAQRYCRATAFLRKVPSIRVTFLAHNQAAAYVNLMPVKTLNRKKIQQARLETLGGTDFTVKLLQKGAREYQQGGTGWDQDPLVFHGFPWGVPWLIQVFKPFHI</sequence>
<evidence type="ECO:0000256" key="1">
    <source>
        <dbReference type="SAM" id="Phobius"/>
    </source>
</evidence>
<reference evidence="3" key="2">
    <citation type="submission" date="2024-04" db="EMBL/GenBank/DDBJ databases">
        <authorList>
            <person name="Chen Y."/>
            <person name="Shah S."/>
            <person name="Dougan E. K."/>
            <person name="Thang M."/>
            <person name="Chan C."/>
        </authorList>
    </citation>
    <scope>NUCLEOTIDE SEQUENCE [LARGE SCALE GENOMIC DNA]</scope>
</reference>
<keyword evidence="4" id="KW-1185">Reference proteome</keyword>
<accession>A0A9P1C3N9</accession>
<feature type="transmembrane region" description="Helical" evidence="1">
    <location>
        <begin position="473"/>
        <end position="498"/>
    </location>
</feature>
<feature type="transmembrane region" description="Helical" evidence="1">
    <location>
        <begin position="295"/>
        <end position="316"/>
    </location>
</feature>
<protein>
    <submittedName>
        <fullName evidence="2">Uncharacterized protein</fullName>
    </submittedName>
</protein>
<evidence type="ECO:0000313" key="2">
    <source>
        <dbReference type="EMBL" id="CAI3984147.1"/>
    </source>
</evidence>
<name>A0A9P1C3N9_9DINO</name>
<reference evidence="2" key="1">
    <citation type="submission" date="2022-10" db="EMBL/GenBank/DDBJ databases">
        <authorList>
            <person name="Chen Y."/>
            <person name="Dougan E. K."/>
            <person name="Chan C."/>
            <person name="Rhodes N."/>
            <person name="Thang M."/>
        </authorList>
    </citation>
    <scope>NUCLEOTIDE SEQUENCE</scope>
</reference>
<dbReference type="Proteomes" id="UP001152797">
    <property type="component" value="Unassembled WGS sequence"/>
</dbReference>
<keyword evidence="1" id="KW-0812">Transmembrane</keyword>
<organism evidence="2">
    <name type="scientific">Cladocopium goreaui</name>
    <dbReference type="NCBI Taxonomy" id="2562237"/>
    <lineage>
        <taxon>Eukaryota</taxon>
        <taxon>Sar</taxon>
        <taxon>Alveolata</taxon>
        <taxon>Dinophyceae</taxon>
        <taxon>Suessiales</taxon>
        <taxon>Symbiodiniaceae</taxon>
        <taxon>Cladocopium</taxon>
    </lineage>
</organism>
<feature type="transmembrane region" description="Helical" evidence="1">
    <location>
        <begin position="352"/>
        <end position="371"/>
    </location>
</feature>
<proteinExistence type="predicted"/>